<dbReference type="EMBL" id="ML143427">
    <property type="protein sequence ID" value="TBU27877.1"/>
    <property type="molecule type" value="Genomic_DNA"/>
</dbReference>
<proteinExistence type="predicted"/>
<feature type="chain" id="PRO_5020679707" description="Transmembrane protein" evidence="2">
    <location>
        <begin position="25"/>
        <end position="630"/>
    </location>
</feature>
<dbReference type="OrthoDB" id="2758848at2759"/>
<name>A0A4Q9MLH6_9APHY</name>
<keyword evidence="2" id="KW-0732">Signal</keyword>
<feature type="region of interest" description="Disordered" evidence="1">
    <location>
        <begin position="239"/>
        <end position="270"/>
    </location>
</feature>
<gene>
    <name evidence="3" type="ORF">BD311DRAFT_739672</name>
</gene>
<reference evidence="3" key="1">
    <citation type="submission" date="2019-01" db="EMBL/GenBank/DDBJ databases">
        <title>Draft genome sequences of three monokaryotic isolates of the white-rot basidiomycete fungus Dichomitus squalens.</title>
        <authorList>
            <consortium name="DOE Joint Genome Institute"/>
            <person name="Lopez S.C."/>
            <person name="Andreopoulos B."/>
            <person name="Pangilinan J."/>
            <person name="Lipzen A."/>
            <person name="Riley R."/>
            <person name="Ahrendt S."/>
            <person name="Ng V."/>
            <person name="Barry K."/>
            <person name="Daum C."/>
            <person name="Grigoriev I.V."/>
            <person name="Hilden K.S."/>
            <person name="Makela M.R."/>
            <person name="de Vries R.P."/>
        </authorList>
    </citation>
    <scope>NUCLEOTIDE SEQUENCE [LARGE SCALE GENOMIC DNA]</scope>
    <source>
        <strain evidence="3">OM18370.1</strain>
    </source>
</reference>
<organism evidence="3">
    <name type="scientific">Dichomitus squalens</name>
    <dbReference type="NCBI Taxonomy" id="114155"/>
    <lineage>
        <taxon>Eukaryota</taxon>
        <taxon>Fungi</taxon>
        <taxon>Dikarya</taxon>
        <taxon>Basidiomycota</taxon>
        <taxon>Agaricomycotina</taxon>
        <taxon>Agaricomycetes</taxon>
        <taxon>Polyporales</taxon>
        <taxon>Polyporaceae</taxon>
        <taxon>Dichomitus</taxon>
    </lineage>
</organism>
<feature type="region of interest" description="Disordered" evidence="1">
    <location>
        <begin position="162"/>
        <end position="215"/>
    </location>
</feature>
<dbReference type="Proteomes" id="UP000292957">
    <property type="component" value="Unassembled WGS sequence"/>
</dbReference>
<feature type="compositionally biased region" description="Polar residues" evidence="1">
    <location>
        <begin position="187"/>
        <end position="196"/>
    </location>
</feature>
<evidence type="ECO:0000313" key="3">
    <source>
        <dbReference type="EMBL" id="TBU27877.1"/>
    </source>
</evidence>
<feature type="signal peptide" evidence="2">
    <location>
        <begin position="1"/>
        <end position="24"/>
    </location>
</feature>
<sequence>MPHEQLTALLASLIPLIPLFHWRGDPLHIAWGSTTANTETYTPKYLQSTALNQEALDGLFGHARSVKGALGLRWLQEAVTLPSDTPLPGLEALEAIRTHFVDNVAAPSLVVWAIGFATLALLLLWDVASTSALDWGPNSNASRRLGEFNPVTNPRFVTPSDGCLETSLSHHPPERWHAASVSDKSGETPTLSSPTPSGDLVNFGATAGSASSQPVPPTLLSSYTPLSLPSALTSTVVPSLASPEAAQSTDPAGHDVPPNSTQAAGTRVDRDAPQYHARMLSSITEISEPGESDRSVSGTPRVQWFSSIHGRFASLDTHGLTLQMQAHSEGTTPSSSPDVHVAFGSGWSLIGAPSEVHEPLQLNASPDMHEDIGPEGGLTCVSDHSSGVGIPALPAPPAFGGIAPLGLDREPASEADTQWHLDVSPGPRPSDDGVAVPALATSCTNADTYHETLMEPTWNTPPASSSDLLPLDTEEKLVVAPICAALGATPARMTSPGPALANIATSDACEVVRAGASLPVPPVYPIRSSSSTVVPVSASPEPSVLLSAPTQPPVVATSPRPMVTHIRRTSRILVARTGIAGQQVALTDAGLACAVGLLDKPLPLDEDVRGERRRMERVTDTLLESHSADR</sequence>
<protein>
    <recommendedName>
        <fullName evidence="4">Transmembrane protein</fullName>
    </recommendedName>
</protein>
<dbReference type="AlphaFoldDB" id="A0A4Q9MLH6"/>
<accession>A0A4Q9MLH6</accession>
<evidence type="ECO:0000256" key="2">
    <source>
        <dbReference type="SAM" id="SignalP"/>
    </source>
</evidence>
<evidence type="ECO:0000256" key="1">
    <source>
        <dbReference type="SAM" id="MobiDB-lite"/>
    </source>
</evidence>
<evidence type="ECO:0008006" key="4">
    <source>
        <dbReference type="Google" id="ProtNLM"/>
    </source>
</evidence>